<dbReference type="InterPro" id="IPR014710">
    <property type="entry name" value="RmlC-like_jellyroll"/>
</dbReference>
<dbReference type="InterPro" id="IPR011051">
    <property type="entry name" value="RmlC_Cupin_sf"/>
</dbReference>
<keyword evidence="7 12" id="KW-0560">Oxidoreductase</keyword>
<evidence type="ECO:0000256" key="5">
    <source>
        <dbReference type="ARBA" id="ARBA00022784"/>
    </source>
</evidence>
<comment type="similarity">
    <text evidence="2 12">Belongs to the cysteine dioxygenase family.</text>
</comment>
<dbReference type="Proteomes" id="UP000799779">
    <property type="component" value="Unassembled WGS sequence"/>
</dbReference>
<sequence length="208" mass="23496">MPALISNAHEKDAFHDMVDALREKLGPSSGISCDDVDPQELLDIMKSYDSEEPEWQKYVHIQSGTHYTRNLVDNCNGKSNLLILVWAPGKGSPIHDHANAHCVMRILKGQLKETLYHWPTIQLNNKEERPLEIKKETIFNAGEVTYMSDKLGLHEITNMDPDDYAISLHLYTPPNAAVYGCHKFVPETGKAIHVKGTVYSEYGQKLQP</sequence>
<evidence type="ECO:0000256" key="6">
    <source>
        <dbReference type="ARBA" id="ARBA00022964"/>
    </source>
</evidence>
<dbReference type="OrthoDB" id="543511at2759"/>
<dbReference type="GO" id="GO:0008198">
    <property type="term" value="F:ferrous iron binding"/>
    <property type="evidence" value="ECO:0007669"/>
    <property type="project" value="TreeGrafter"/>
</dbReference>
<dbReference type="Pfam" id="PF05995">
    <property type="entry name" value="CDO_I"/>
    <property type="match status" value="1"/>
</dbReference>
<keyword evidence="14" id="KW-1185">Reference proteome</keyword>
<evidence type="ECO:0000256" key="9">
    <source>
        <dbReference type="ARBA" id="ARBA00070673"/>
    </source>
</evidence>
<evidence type="ECO:0000256" key="3">
    <source>
        <dbReference type="ARBA" id="ARBA00013133"/>
    </source>
</evidence>
<evidence type="ECO:0000313" key="14">
    <source>
        <dbReference type="Proteomes" id="UP000799779"/>
    </source>
</evidence>
<gene>
    <name evidence="13" type="ORF">P154DRAFT_498359</name>
</gene>
<comment type="cofactor">
    <cofactor evidence="12">
        <name>Fe cation</name>
        <dbReference type="ChEBI" id="CHEBI:24875"/>
    </cofactor>
    <text evidence="12">Binds 1 Fe cation per subunit.</text>
</comment>
<dbReference type="GO" id="GO:0017172">
    <property type="term" value="F:cysteine dioxygenase activity"/>
    <property type="evidence" value="ECO:0007669"/>
    <property type="project" value="UniProtKB-UniRule"/>
</dbReference>
<dbReference type="PANTHER" id="PTHR12918:SF1">
    <property type="entry name" value="CYSTEINE DIOXYGENASE TYPE 1"/>
    <property type="match status" value="1"/>
</dbReference>
<evidence type="ECO:0000256" key="8">
    <source>
        <dbReference type="ARBA" id="ARBA00023004"/>
    </source>
</evidence>
<name>A0A6A5W6G4_9PLEO</name>
<feature type="cross-link" description="3'-(S-cysteinyl)-tyrosine (Cys-Tyr)" evidence="10">
    <location>
        <begin position="102"/>
        <end position="171"/>
    </location>
</feature>
<dbReference type="AlphaFoldDB" id="A0A6A5W6G4"/>
<keyword evidence="5 10" id="KW-0883">Thioether bond</keyword>
<evidence type="ECO:0000256" key="2">
    <source>
        <dbReference type="ARBA" id="ARBA00006622"/>
    </source>
</evidence>
<evidence type="ECO:0000256" key="12">
    <source>
        <dbReference type="RuleBase" id="RU366010"/>
    </source>
</evidence>
<evidence type="ECO:0000256" key="4">
    <source>
        <dbReference type="ARBA" id="ARBA00022723"/>
    </source>
</evidence>
<feature type="binding site" evidence="11">
    <location>
        <position position="95"/>
    </location>
    <ligand>
        <name>Fe cation</name>
        <dbReference type="ChEBI" id="CHEBI:24875"/>
        <note>catalytic</note>
    </ligand>
</feature>
<dbReference type="SUPFAM" id="SSF51182">
    <property type="entry name" value="RmlC-like cupins"/>
    <property type="match status" value="1"/>
</dbReference>
<protein>
    <recommendedName>
        <fullName evidence="9 12">Cysteine dioxygenase</fullName>
        <ecNumber evidence="3 12">1.13.11.20</ecNumber>
    </recommendedName>
</protein>
<dbReference type="CDD" id="cd10548">
    <property type="entry name" value="cupin_CDO"/>
    <property type="match status" value="1"/>
</dbReference>
<keyword evidence="4 11" id="KW-0479">Metal-binding</keyword>
<dbReference type="GO" id="GO:0019448">
    <property type="term" value="P:L-cysteine catabolic process"/>
    <property type="evidence" value="ECO:0007669"/>
    <property type="project" value="TreeGrafter"/>
</dbReference>
<keyword evidence="8 11" id="KW-0408">Iron</keyword>
<feature type="binding site" evidence="11">
    <location>
        <position position="97"/>
    </location>
    <ligand>
        <name>Fe cation</name>
        <dbReference type="ChEBI" id="CHEBI:24875"/>
        <note>catalytic</note>
    </ligand>
</feature>
<evidence type="ECO:0000256" key="11">
    <source>
        <dbReference type="PIRSR" id="PIRSR610300-51"/>
    </source>
</evidence>
<feature type="binding site" evidence="11">
    <location>
        <position position="154"/>
    </location>
    <ligand>
        <name>Fe cation</name>
        <dbReference type="ChEBI" id="CHEBI:24875"/>
        <note>catalytic</note>
    </ligand>
</feature>
<dbReference type="EMBL" id="ML977624">
    <property type="protein sequence ID" value="KAF1996514.1"/>
    <property type="molecule type" value="Genomic_DNA"/>
</dbReference>
<proteinExistence type="inferred from homology"/>
<dbReference type="InterPro" id="IPR010300">
    <property type="entry name" value="CDO_1"/>
</dbReference>
<organism evidence="13 14">
    <name type="scientific">Amniculicola lignicola CBS 123094</name>
    <dbReference type="NCBI Taxonomy" id="1392246"/>
    <lineage>
        <taxon>Eukaryota</taxon>
        <taxon>Fungi</taxon>
        <taxon>Dikarya</taxon>
        <taxon>Ascomycota</taxon>
        <taxon>Pezizomycotina</taxon>
        <taxon>Dothideomycetes</taxon>
        <taxon>Pleosporomycetidae</taxon>
        <taxon>Pleosporales</taxon>
        <taxon>Amniculicolaceae</taxon>
        <taxon>Amniculicola</taxon>
    </lineage>
</organism>
<evidence type="ECO:0000256" key="7">
    <source>
        <dbReference type="ARBA" id="ARBA00023002"/>
    </source>
</evidence>
<keyword evidence="6 12" id="KW-0223">Dioxygenase</keyword>
<reference evidence="13" key="1">
    <citation type="journal article" date="2020" name="Stud. Mycol.">
        <title>101 Dothideomycetes genomes: a test case for predicting lifestyles and emergence of pathogens.</title>
        <authorList>
            <person name="Haridas S."/>
            <person name="Albert R."/>
            <person name="Binder M."/>
            <person name="Bloem J."/>
            <person name="Labutti K."/>
            <person name="Salamov A."/>
            <person name="Andreopoulos B."/>
            <person name="Baker S."/>
            <person name="Barry K."/>
            <person name="Bills G."/>
            <person name="Bluhm B."/>
            <person name="Cannon C."/>
            <person name="Castanera R."/>
            <person name="Culley D."/>
            <person name="Daum C."/>
            <person name="Ezra D."/>
            <person name="Gonzalez J."/>
            <person name="Henrissat B."/>
            <person name="Kuo A."/>
            <person name="Liang C."/>
            <person name="Lipzen A."/>
            <person name="Lutzoni F."/>
            <person name="Magnuson J."/>
            <person name="Mondo S."/>
            <person name="Nolan M."/>
            <person name="Ohm R."/>
            <person name="Pangilinan J."/>
            <person name="Park H.-J."/>
            <person name="Ramirez L."/>
            <person name="Alfaro M."/>
            <person name="Sun H."/>
            <person name="Tritt A."/>
            <person name="Yoshinaga Y."/>
            <person name="Zwiers L.-H."/>
            <person name="Turgeon B."/>
            <person name="Goodwin S."/>
            <person name="Spatafora J."/>
            <person name="Crous P."/>
            <person name="Grigoriev I."/>
        </authorList>
    </citation>
    <scope>NUCLEOTIDE SEQUENCE</scope>
    <source>
        <strain evidence="13">CBS 123094</strain>
    </source>
</reference>
<evidence type="ECO:0000256" key="10">
    <source>
        <dbReference type="PIRSR" id="PIRSR610300-50"/>
    </source>
</evidence>
<dbReference type="PANTHER" id="PTHR12918">
    <property type="entry name" value="CYSTEINE DIOXYGENASE"/>
    <property type="match status" value="1"/>
</dbReference>
<accession>A0A6A5W6G4</accession>
<evidence type="ECO:0000256" key="1">
    <source>
        <dbReference type="ARBA" id="ARBA00000629"/>
    </source>
</evidence>
<dbReference type="EC" id="1.13.11.20" evidence="3 12"/>
<dbReference type="Gene3D" id="2.60.120.10">
    <property type="entry name" value="Jelly Rolls"/>
    <property type="match status" value="1"/>
</dbReference>
<comment type="catalytic activity">
    <reaction evidence="1 12">
        <text>L-cysteine + O2 = 3-sulfino-L-alanine + H(+)</text>
        <dbReference type="Rhea" id="RHEA:20441"/>
        <dbReference type="ChEBI" id="CHEBI:15378"/>
        <dbReference type="ChEBI" id="CHEBI:15379"/>
        <dbReference type="ChEBI" id="CHEBI:35235"/>
        <dbReference type="ChEBI" id="CHEBI:61085"/>
        <dbReference type="EC" id="1.13.11.20"/>
    </reaction>
</comment>
<dbReference type="FunFam" id="2.60.120.10:FF:000189">
    <property type="entry name" value="Cysteine dioxygenase"/>
    <property type="match status" value="1"/>
</dbReference>
<evidence type="ECO:0000313" key="13">
    <source>
        <dbReference type="EMBL" id="KAF1996514.1"/>
    </source>
</evidence>